<evidence type="ECO:0000313" key="4">
    <source>
        <dbReference type="EMBL" id="TFB05075.1"/>
    </source>
</evidence>
<accession>A0ABY2H9T2</accession>
<feature type="region of interest" description="Disordered" evidence="2">
    <location>
        <begin position="1"/>
        <end position="141"/>
    </location>
</feature>
<keyword evidence="5" id="KW-1185">Reference proteome</keyword>
<evidence type="ECO:0000313" key="5">
    <source>
        <dbReference type="Proteomes" id="UP001642720"/>
    </source>
</evidence>
<protein>
    <recommendedName>
        <fullName evidence="3">Nephrocystin 3-like N-terminal domain-containing protein</fullName>
    </recommendedName>
</protein>
<sequence length="1354" mass="150653">MPNTSSKARWKDRWKGRAKASFGEKTRERVGKIWSSVKKSPGGSPLPTARPSSTSPRGSSSQLGPPHLQPSLSPQISTLAASLHSNTSQENALLPLQSTSVPSTSSLEPSPVVITSPSVEDGEVLSSPEVTGGLSPSLDIEDIHSPPAIELLTSTTIKIPSVSNSNGAPADWPLPSNSSEEKSQSTTSSSSASCHGLSTVTITAPSVLDAVDVSPTAAIEPSPPPTSCPETASTLSLNLWEEVFRNVNDETNEWIKQHGLNSTPNLDSNDQVKALIDLLQNQSLLHNTRMPTKISIGNQKIVLREYVADVVKFLTMAGDLTATLVPRETSAPWAAGKALLKIPVQRADQMAALAATIQWFTRIIRRGQVYELLYKASTTDGEAVSNLHSALLDLYIAAMEFLARSDKLVRGGKAGQTLEVLLRPQQTADFLSDLLKKEQKVQLEAQACELSRQAKAHQKLDQGLQSVLARLEELSPPPTRTDDGLTKLLEEVDKDRLEKVMDFISSEKFGRGHATIRDTRTPGTGDWLIQHEGFRDWQSIPSSSTVLCLKGTVGTGKTYLTSRVIDYIRGTLETSAHDEGFAFYYCNRSGPSMQDPLTVLRSLARQLSYKAFNYGRIQKNVIQRYELALHEGRDFGYRDCRELILDSLNLYPKTTIILDALDESDITTYNLAEILLELVGEASRPVKLFVSSRPDREYMDAFDTKSTITVDFSNQRGDIEKFLHEKLYSTRFFRNRRAEIQHLIQDTFTAGNGGMQVAQHHRHFFEIKVLTLKPCVTDDAVRLWAKTIPPDLMGAYDQLWADIKAQHNVHDVALAERAVQWVLCSIEPVSTKILLEAIRYAFDGDTLVQKEEQHEQEILALCQDLLTVDGQKQVWTLPHASVAEYFESKGMFVQTCDAFAARTSLEFLMQFKWSVRQGLRYSGPRRASFEEYAAYAWPQHVQRYDEWLGSAASAEADEKLVRSLKRFLGSPKVSSVYFRNWVESLDFKWDGQKELLPMDMALFTMCRYGFYHVFPDWWNTDEVDEEMALEKCKDGCNSLVLAVKAESAPICSFLVRVMNVDNALAEGHHPAMRAALHRDNKDIISLLVLEGKVDINILVKDRHPSHSLVQLAIKEHPHLVPWLLEQGWVDVNREGGDECGNALIAAVYRDRPQLVRILLKAGADANAAVECGDYGSALVAAASTIEDTRLEMMQLLVKHGADPNLPLKGGRYGSPLEALLFIEAMNLYPDVPPIKESVEFLLAAGEDPAMMSDVGRHGSALAAAAWYGFKDMLALMVAVTGRERAVECLGRSRHPWSGFDHNRERYVRWTQRVKEIVPYLTDDLGLSHEMVYGLGLWLVGPEEVGSYTTFFSYH</sequence>
<dbReference type="Gene3D" id="3.40.50.300">
    <property type="entry name" value="P-loop containing nucleotide triphosphate hydrolases"/>
    <property type="match status" value="1"/>
</dbReference>
<feature type="compositionally biased region" description="Polar residues" evidence="2">
    <location>
        <begin position="70"/>
        <end position="118"/>
    </location>
</feature>
<dbReference type="InterPro" id="IPR002110">
    <property type="entry name" value="Ankyrin_rpt"/>
</dbReference>
<dbReference type="Gene3D" id="1.25.40.20">
    <property type="entry name" value="Ankyrin repeat-containing domain"/>
    <property type="match status" value="1"/>
</dbReference>
<dbReference type="Pfam" id="PF12796">
    <property type="entry name" value="Ank_2"/>
    <property type="match status" value="1"/>
</dbReference>
<keyword evidence="1" id="KW-0677">Repeat</keyword>
<dbReference type="InterPro" id="IPR056884">
    <property type="entry name" value="NPHP3-like_N"/>
</dbReference>
<reference evidence="4 5" key="1">
    <citation type="submission" date="2018-01" db="EMBL/GenBank/DDBJ databases">
        <title>Genome characterization of the sugarcane-associated fungus Trichoderma ghanense CCMA-1212 and their application in lignocelulose bioconversion.</title>
        <authorList>
            <person name="Steindorff A.S."/>
            <person name="Mendes T.D."/>
            <person name="Vilela E.S.D."/>
            <person name="Rodrigues D.S."/>
            <person name="Formighieri E.F."/>
            <person name="Melo I.S."/>
            <person name="Favaro L.C.L."/>
        </authorList>
    </citation>
    <scope>NUCLEOTIDE SEQUENCE [LARGE SCALE GENOMIC DNA]</scope>
    <source>
        <strain evidence="4 5">CCMA-1212</strain>
    </source>
</reference>
<dbReference type="SUPFAM" id="SSF52540">
    <property type="entry name" value="P-loop containing nucleoside triphosphate hydrolases"/>
    <property type="match status" value="1"/>
</dbReference>
<feature type="compositionally biased region" description="Low complexity" evidence="2">
    <location>
        <begin position="184"/>
        <end position="195"/>
    </location>
</feature>
<evidence type="ECO:0000256" key="1">
    <source>
        <dbReference type="ARBA" id="ARBA00022737"/>
    </source>
</evidence>
<dbReference type="SUPFAM" id="SSF48403">
    <property type="entry name" value="Ankyrin repeat"/>
    <property type="match status" value="1"/>
</dbReference>
<dbReference type="Pfam" id="PF24883">
    <property type="entry name" value="NPHP3_N"/>
    <property type="match status" value="1"/>
</dbReference>
<dbReference type="SMART" id="SM00248">
    <property type="entry name" value="ANK"/>
    <property type="match status" value="4"/>
</dbReference>
<proteinExistence type="predicted"/>
<dbReference type="Proteomes" id="UP001642720">
    <property type="component" value="Unassembled WGS sequence"/>
</dbReference>
<comment type="caution">
    <text evidence="4">The sequence shown here is derived from an EMBL/GenBank/DDBJ whole genome shotgun (WGS) entry which is preliminary data.</text>
</comment>
<evidence type="ECO:0000259" key="3">
    <source>
        <dbReference type="Pfam" id="PF24883"/>
    </source>
</evidence>
<dbReference type="InterPro" id="IPR036770">
    <property type="entry name" value="Ankyrin_rpt-contain_sf"/>
</dbReference>
<gene>
    <name evidence="4" type="ORF">CCMA1212_003058</name>
</gene>
<dbReference type="EMBL" id="PPTA01000003">
    <property type="protein sequence ID" value="TFB05075.1"/>
    <property type="molecule type" value="Genomic_DNA"/>
</dbReference>
<name>A0ABY2H9T2_9HYPO</name>
<dbReference type="GeneID" id="300574871"/>
<dbReference type="RefSeq" id="XP_073561276.1">
    <property type="nucleotide sequence ID" value="XM_073700421.1"/>
</dbReference>
<feature type="compositionally biased region" description="Low complexity" evidence="2">
    <location>
        <begin position="45"/>
        <end position="64"/>
    </location>
</feature>
<feature type="compositionally biased region" description="Basic and acidic residues" evidence="2">
    <location>
        <begin position="22"/>
        <end position="31"/>
    </location>
</feature>
<dbReference type="InterPro" id="IPR027417">
    <property type="entry name" value="P-loop_NTPase"/>
</dbReference>
<organism evidence="4 5">
    <name type="scientific">Trichoderma ghanense</name>
    <dbReference type="NCBI Taxonomy" id="65468"/>
    <lineage>
        <taxon>Eukaryota</taxon>
        <taxon>Fungi</taxon>
        <taxon>Dikarya</taxon>
        <taxon>Ascomycota</taxon>
        <taxon>Pezizomycotina</taxon>
        <taxon>Sordariomycetes</taxon>
        <taxon>Hypocreomycetidae</taxon>
        <taxon>Hypocreales</taxon>
        <taxon>Hypocreaceae</taxon>
        <taxon>Trichoderma</taxon>
    </lineage>
</organism>
<evidence type="ECO:0000256" key="2">
    <source>
        <dbReference type="SAM" id="MobiDB-lite"/>
    </source>
</evidence>
<dbReference type="PANTHER" id="PTHR10039">
    <property type="entry name" value="AMELOGENIN"/>
    <property type="match status" value="1"/>
</dbReference>
<dbReference type="PANTHER" id="PTHR10039:SF16">
    <property type="entry name" value="GPI INOSITOL-DEACYLASE"/>
    <property type="match status" value="1"/>
</dbReference>
<feature type="domain" description="Nephrocystin 3-like N-terminal" evidence="3">
    <location>
        <begin position="523"/>
        <end position="693"/>
    </location>
</feature>
<feature type="region of interest" description="Disordered" evidence="2">
    <location>
        <begin position="161"/>
        <end position="195"/>
    </location>
</feature>